<reference evidence="3" key="1">
    <citation type="submission" date="2021-11" db="EMBL/GenBank/DDBJ databases">
        <authorList>
            <person name="Schell T."/>
        </authorList>
    </citation>
    <scope>NUCLEOTIDE SEQUENCE</scope>
    <source>
        <strain evidence="3">M5</strain>
    </source>
</reference>
<gene>
    <name evidence="3" type="ORF">DGAL_LOCUS16241</name>
</gene>
<evidence type="ECO:0000313" key="3">
    <source>
        <dbReference type="EMBL" id="CAH0112521.1"/>
    </source>
</evidence>
<keyword evidence="2" id="KW-0812">Transmembrane</keyword>
<sequence>MANHNNNSFRHHAPLANNNSMEETKPMSKLEIGLFVFLIYVALVTISGGTVYAVYGWRAGGAASNNEDIKGIATFKQFCPTVAPCPVITCKEMPCVPSSTPSCFTTPAPRREPCLEAPPCPSGTCRVPPKCPTLRSAPPPIQVFLNSIRDTKTVSEWLNMYPPLSKSRLIVVTTLLDESIEPWALAGFVHRCNNSATLPVNTAHGTTCSFCQDRYEYIKCVMSNHLIVEPQTEAAVDKSYFQDREFTQMRGALPEIIYNYWRPQELNNIFLKMESTFSKFTVKTNVTGKSCRVCTDFNRHIYDKCFARNGLMYSPSFGRN</sequence>
<evidence type="ECO:0000256" key="2">
    <source>
        <dbReference type="SAM" id="Phobius"/>
    </source>
</evidence>
<comment type="caution">
    <text evidence="3">The sequence shown here is derived from an EMBL/GenBank/DDBJ whole genome shotgun (WGS) entry which is preliminary data.</text>
</comment>
<feature type="region of interest" description="Disordered" evidence="1">
    <location>
        <begin position="1"/>
        <end position="20"/>
    </location>
</feature>
<dbReference type="AlphaFoldDB" id="A0A8J2S836"/>
<keyword evidence="2" id="KW-0472">Membrane</keyword>
<evidence type="ECO:0000313" key="4">
    <source>
        <dbReference type="Proteomes" id="UP000789390"/>
    </source>
</evidence>
<dbReference type="Proteomes" id="UP000789390">
    <property type="component" value="Unassembled WGS sequence"/>
</dbReference>
<name>A0A8J2S836_9CRUS</name>
<feature type="transmembrane region" description="Helical" evidence="2">
    <location>
        <begin position="32"/>
        <end position="55"/>
    </location>
</feature>
<accession>A0A8J2S836</accession>
<dbReference type="EMBL" id="CAKKLH010000327">
    <property type="protein sequence ID" value="CAH0112521.1"/>
    <property type="molecule type" value="Genomic_DNA"/>
</dbReference>
<organism evidence="3 4">
    <name type="scientific">Daphnia galeata</name>
    <dbReference type="NCBI Taxonomy" id="27404"/>
    <lineage>
        <taxon>Eukaryota</taxon>
        <taxon>Metazoa</taxon>
        <taxon>Ecdysozoa</taxon>
        <taxon>Arthropoda</taxon>
        <taxon>Crustacea</taxon>
        <taxon>Branchiopoda</taxon>
        <taxon>Diplostraca</taxon>
        <taxon>Cladocera</taxon>
        <taxon>Anomopoda</taxon>
        <taxon>Daphniidae</taxon>
        <taxon>Daphnia</taxon>
    </lineage>
</organism>
<dbReference type="OrthoDB" id="6342214at2759"/>
<protein>
    <submittedName>
        <fullName evidence="3">Uncharacterized protein</fullName>
    </submittedName>
</protein>
<keyword evidence="2" id="KW-1133">Transmembrane helix</keyword>
<evidence type="ECO:0000256" key="1">
    <source>
        <dbReference type="SAM" id="MobiDB-lite"/>
    </source>
</evidence>
<keyword evidence="4" id="KW-1185">Reference proteome</keyword>
<proteinExistence type="predicted"/>